<protein>
    <submittedName>
        <fullName evidence="3">RNAse R</fullName>
        <ecNumber evidence="3">3.1.-.-</ecNumber>
    </submittedName>
</protein>
<proteinExistence type="predicted"/>
<dbReference type="Pfam" id="PF00773">
    <property type="entry name" value="RNB"/>
    <property type="match status" value="1"/>
</dbReference>
<dbReference type="SMART" id="SM00955">
    <property type="entry name" value="RNB"/>
    <property type="match status" value="1"/>
</dbReference>
<dbReference type="SUPFAM" id="SSF50249">
    <property type="entry name" value="Nucleic acid-binding proteins"/>
    <property type="match status" value="1"/>
</dbReference>
<keyword evidence="4" id="KW-1185">Reference proteome</keyword>
<dbReference type="STRING" id="869212.Turpa_2907"/>
<dbReference type="GO" id="GO:0004540">
    <property type="term" value="F:RNA nuclease activity"/>
    <property type="evidence" value="ECO:0007669"/>
    <property type="project" value="InterPro"/>
</dbReference>
<evidence type="ECO:0000313" key="4">
    <source>
        <dbReference type="Proteomes" id="UP000006048"/>
    </source>
</evidence>
<dbReference type="GO" id="GO:0006402">
    <property type="term" value="P:mRNA catabolic process"/>
    <property type="evidence" value="ECO:0007669"/>
    <property type="project" value="TreeGrafter"/>
</dbReference>
<accession>I4B8D9</accession>
<name>I4B8D9_TURPD</name>
<gene>
    <name evidence="3" type="ordered locus">Turpa_2907</name>
</gene>
<organism evidence="3 4">
    <name type="scientific">Turneriella parva (strain ATCC BAA-1111 / DSM 21527 / NCTC 11395 / H)</name>
    <name type="common">Leptospira parva</name>
    <dbReference type="NCBI Taxonomy" id="869212"/>
    <lineage>
        <taxon>Bacteria</taxon>
        <taxon>Pseudomonadati</taxon>
        <taxon>Spirochaetota</taxon>
        <taxon>Spirochaetia</taxon>
        <taxon>Leptospirales</taxon>
        <taxon>Leptospiraceae</taxon>
        <taxon>Turneriella</taxon>
    </lineage>
</organism>
<dbReference type="Gene3D" id="2.40.50.140">
    <property type="entry name" value="Nucleic acid-binding proteins"/>
    <property type="match status" value="1"/>
</dbReference>
<dbReference type="InterPro" id="IPR012340">
    <property type="entry name" value="NA-bd_OB-fold"/>
</dbReference>
<dbReference type="PATRIC" id="fig|869212.3.peg.2929"/>
<evidence type="ECO:0000259" key="2">
    <source>
        <dbReference type="SMART" id="SM00955"/>
    </source>
</evidence>
<evidence type="ECO:0000256" key="1">
    <source>
        <dbReference type="SAM" id="MobiDB-lite"/>
    </source>
</evidence>
<dbReference type="PANTHER" id="PTHR23355:SF9">
    <property type="entry name" value="DIS3-LIKE EXONUCLEASE 2"/>
    <property type="match status" value="1"/>
</dbReference>
<dbReference type="InterPro" id="IPR050180">
    <property type="entry name" value="RNR_Ribonuclease"/>
</dbReference>
<reference evidence="3 4" key="1">
    <citation type="submission" date="2012-06" db="EMBL/GenBank/DDBJ databases">
        <title>The complete chromosome of genome of Turneriella parva DSM 21527.</title>
        <authorList>
            <consortium name="US DOE Joint Genome Institute (JGI-PGF)"/>
            <person name="Lucas S."/>
            <person name="Han J."/>
            <person name="Lapidus A."/>
            <person name="Bruce D."/>
            <person name="Goodwin L."/>
            <person name="Pitluck S."/>
            <person name="Peters L."/>
            <person name="Kyrpides N."/>
            <person name="Mavromatis K."/>
            <person name="Ivanova N."/>
            <person name="Mikhailova N."/>
            <person name="Chertkov O."/>
            <person name="Detter J.C."/>
            <person name="Tapia R."/>
            <person name="Han C."/>
            <person name="Land M."/>
            <person name="Hauser L."/>
            <person name="Markowitz V."/>
            <person name="Cheng J.-F."/>
            <person name="Hugenholtz P."/>
            <person name="Woyke T."/>
            <person name="Wu D."/>
            <person name="Gronow S."/>
            <person name="Wellnitz S."/>
            <person name="Brambilla E."/>
            <person name="Klenk H.-P."/>
            <person name="Eisen J.A."/>
        </authorList>
    </citation>
    <scope>NUCLEOTIDE SEQUENCE [LARGE SCALE GENOMIC DNA]</scope>
    <source>
        <strain evidence="4">ATCC BAA-1111 / DSM 21527 / NCTC 11395 / H</strain>
    </source>
</reference>
<feature type="region of interest" description="Disordered" evidence="1">
    <location>
        <begin position="23"/>
        <end position="56"/>
    </location>
</feature>
<dbReference type="InterPro" id="IPR001900">
    <property type="entry name" value="RNase_II/R"/>
</dbReference>
<dbReference type="EMBL" id="CP002959">
    <property type="protein sequence ID" value="AFM13546.1"/>
    <property type="molecule type" value="Genomic_DNA"/>
</dbReference>
<dbReference type="GO" id="GO:0005829">
    <property type="term" value="C:cytosol"/>
    <property type="evidence" value="ECO:0007669"/>
    <property type="project" value="TreeGrafter"/>
</dbReference>
<keyword evidence="3" id="KW-0378">Hydrolase</keyword>
<sequence>MDKQTEKLIDRWLFHAAKSGDLKLPLSRGNERPEPKAENTVPAKKSSRRAKKKNPEVAKAVQVTFDRHTTEALNFLMAAGVVTLKNNQYFIQNQFTGAFSAAKSGVGFVPAASRVEAVVPFAERGGALHRDKVRIRVTGFGRGRMTARVEAIVEPFSGEYLARLSGPARGADELQLAELVDLPDRPYVLVAKSRHAAKKKRKGDADESLIYLTRTTQQKQYMREHSSGGYSRAQAFVFEPSGRAVREDRRGDLERLRLRFMLPEDFGKELIPAKSELNRMVKAEMKNKSRQRVTDRYIFTIDGEDAKDFDDAISVTKRPNGYELDVHIADVSFFVKPGTKLFDEALRRGNSYYLAGGVIPMLPEILSNEFCSLKPKTDRLAFTARMFFDATGRMTGHEIFRSSIFINKRYTYKEAHLDLKKKSSLLAPALELANVLIQRRDREGRIDLNIAEQKAVYDKQGRFRGIDLQQRLDSHRLVEECMLSANQAVANYANRHGIPVLHRNHESMPPEKLEKLNRYLEKYASRLKIRAVDQKEIGRVLAHEGLDPVREVFQFLLLRSFMQANYMPESKGHWGLAFEEYAHFTSPIRRFADLVTHLQLASHLEKQKRTFNMGELEYFGREASRLERIAFEAERSDKKLLAVRSMGNRIGESFNCWLSGFTPDRLFVALTDFPAEGEISAMAVDRRGEIRIIDDFSVYAGKLQKTLSLGDKFKVRLLRADPIEMALQFEPERF</sequence>
<dbReference type="KEGG" id="tpx:Turpa_2907"/>
<dbReference type="HOGENOM" id="CLU_002333_4_1_12"/>
<dbReference type="PANTHER" id="PTHR23355">
    <property type="entry name" value="RIBONUCLEASE"/>
    <property type="match status" value="1"/>
</dbReference>
<feature type="domain" description="RNB" evidence="2">
    <location>
        <begin position="290"/>
        <end position="606"/>
    </location>
</feature>
<dbReference type="AlphaFoldDB" id="I4B8D9"/>
<dbReference type="GO" id="GO:0003723">
    <property type="term" value="F:RNA binding"/>
    <property type="evidence" value="ECO:0007669"/>
    <property type="project" value="InterPro"/>
</dbReference>
<evidence type="ECO:0000313" key="3">
    <source>
        <dbReference type="EMBL" id="AFM13546.1"/>
    </source>
</evidence>
<dbReference type="GO" id="GO:0016787">
    <property type="term" value="F:hydrolase activity"/>
    <property type="evidence" value="ECO:0007669"/>
    <property type="project" value="UniProtKB-KW"/>
</dbReference>
<dbReference type="EC" id="3.1.-.-" evidence="3"/>
<dbReference type="Proteomes" id="UP000006048">
    <property type="component" value="Chromosome"/>
</dbReference>